<evidence type="ECO:0000256" key="4">
    <source>
        <dbReference type="ARBA" id="ARBA00022692"/>
    </source>
</evidence>
<dbReference type="GO" id="GO:0008324">
    <property type="term" value="F:monoatomic cation transmembrane transporter activity"/>
    <property type="evidence" value="ECO:0007669"/>
    <property type="project" value="InterPro"/>
</dbReference>
<comment type="caution">
    <text evidence="10">The sequence shown here is derived from an EMBL/GenBank/DDBJ whole genome shotgun (WGS) entry which is preliminary data.</text>
</comment>
<feature type="transmembrane region" description="Helical" evidence="7">
    <location>
        <begin position="125"/>
        <end position="147"/>
    </location>
</feature>
<protein>
    <submittedName>
        <fullName evidence="10">Cation diffusion facilitator family transporter</fullName>
    </submittedName>
</protein>
<evidence type="ECO:0000256" key="7">
    <source>
        <dbReference type="SAM" id="Phobius"/>
    </source>
</evidence>
<dbReference type="InterPro" id="IPR027470">
    <property type="entry name" value="Cation_efflux_CTD"/>
</dbReference>
<dbReference type="EMBL" id="DXCK01000104">
    <property type="protein sequence ID" value="HIZ02093.1"/>
    <property type="molecule type" value="Genomic_DNA"/>
</dbReference>
<keyword evidence="5 7" id="KW-1133">Transmembrane helix</keyword>
<dbReference type="SUPFAM" id="SSF161111">
    <property type="entry name" value="Cation efflux protein transmembrane domain-like"/>
    <property type="match status" value="1"/>
</dbReference>
<keyword evidence="3" id="KW-0813">Transport</keyword>
<evidence type="ECO:0000256" key="2">
    <source>
        <dbReference type="ARBA" id="ARBA00008114"/>
    </source>
</evidence>
<dbReference type="InterPro" id="IPR058533">
    <property type="entry name" value="Cation_efflux_TM"/>
</dbReference>
<feature type="transmembrane region" description="Helical" evidence="7">
    <location>
        <begin position="20"/>
        <end position="43"/>
    </location>
</feature>
<evidence type="ECO:0000256" key="1">
    <source>
        <dbReference type="ARBA" id="ARBA00004141"/>
    </source>
</evidence>
<accession>A0A9D2CXL3</accession>
<dbReference type="PANTHER" id="PTHR43840">
    <property type="entry name" value="MITOCHONDRIAL METAL TRANSPORTER 1-RELATED"/>
    <property type="match status" value="1"/>
</dbReference>
<sequence>MENKDKETARREREIYKVTIVGSVVNFLLLLFKFFAGIVGHSAAMLADAVHSLSDFVTDIIVLVFVRLSSKPEDADHDYGHGKYETLATAIIGLCLFVVGLGILWNGGQSIWHVLRGGILPRPGMLALVAAIVSIVSKEVLYQYTVFKGRKFDSQAVVANAWHHRSDAFSSIGTLVGIGGAILLGDAWCVLDPIAAVVVSFFIIKVSVKLLVPSMNELLEKSLPADVENKIYDIVLSYPGVTSPHHLRTRRIGTRYSIDLHVRMDGDLPLEEAHRRATVIEQRLRQEFGQGTYISLHVEPIK</sequence>
<feature type="transmembrane region" description="Helical" evidence="7">
    <location>
        <begin position="49"/>
        <end position="66"/>
    </location>
</feature>
<organism evidence="10 11">
    <name type="scientific">Candidatus Bacteroides merdipullorum</name>
    <dbReference type="NCBI Taxonomy" id="2838474"/>
    <lineage>
        <taxon>Bacteria</taxon>
        <taxon>Pseudomonadati</taxon>
        <taxon>Bacteroidota</taxon>
        <taxon>Bacteroidia</taxon>
        <taxon>Bacteroidales</taxon>
        <taxon>Bacteroidaceae</taxon>
        <taxon>Bacteroides</taxon>
    </lineage>
</organism>
<evidence type="ECO:0000313" key="11">
    <source>
        <dbReference type="Proteomes" id="UP000824023"/>
    </source>
</evidence>
<dbReference type="FunFam" id="1.20.1510.10:FF:000006">
    <property type="entry name" value="Divalent cation efflux transporter"/>
    <property type="match status" value="1"/>
</dbReference>
<feature type="domain" description="Cation efflux protein transmembrane" evidence="8">
    <location>
        <begin position="20"/>
        <end position="219"/>
    </location>
</feature>
<dbReference type="Gene3D" id="3.30.70.1350">
    <property type="entry name" value="Cation efflux protein, cytoplasmic domain"/>
    <property type="match status" value="1"/>
</dbReference>
<feature type="domain" description="Cation efflux protein cytoplasmic" evidence="9">
    <location>
        <begin position="224"/>
        <end position="300"/>
    </location>
</feature>
<dbReference type="GO" id="GO:0016020">
    <property type="term" value="C:membrane"/>
    <property type="evidence" value="ECO:0007669"/>
    <property type="project" value="UniProtKB-SubCell"/>
</dbReference>
<dbReference type="NCBIfam" id="TIGR01297">
    <property type="entry name" value="CDF"/>
    <property type="match status" value="1"/>
</dbReference>
<evidence type="ECO:0000256" key="6">
    <source>
        <dbReference type="ARBA" id="ARBA00023136"/>
    </source>
</evidence>
<dbReference type="InterPro" id="IPR002524">
    <property type="entry name" value="Cation_efflux"/>
</dbReference>
<dbReference type="Pfam" id="PF16916">
    <property type="entry name" value="ZT_dimer"/>
    <property type="match status" value="1"/>
</dbReference>
<dbReference type="Proteomes" id="UP000824023">
    <property type="component" value="Unassembled WGS sequence"/>
</dbReference>
<evidence type="ECO:0000313" key="10">
    <source>
        <dbReference type="EMBL" id="HIZ02093.1"/>
    </source>
</evidence>
<comment type="similarity">
    <text evidence="2">Belongs to the cation diffusion facilitator (CDF) transporter (TC 2.A.4) family.</text>
</comment>
<keyword evidence="4 7" id="KW-0812">Transmembrane</keyword>
<dbReference type="AlphaFoldDB" id="A0A9D2CXL3"/>
<dbReference type="InterPro" id="IPR036837">
    <property type="entry name" value="Cation_efflux_CTD_sf"/>
</dbReference>
<evidence type="ECO:0000256" key="3">
    <source>
        <dbReference type="ARBA" id="ARBA00022448"/>
    </source>
</evidence>
<proteinExistence type="inferred from homology"/>
<dbReference type="Gene3D" id="1.20.1510.10">
    <property type="entry name" value="Cation efflux protein transmembrane domain"/>
    <property type="match status" value="1"/>
</dbReference>
<dbReference type="SUPFAM" id="SSF160240">
    <property type="entry name" value="Cation efflux protein cytoplasmic domain-like"/>
    <property type="match status" value="1"/>
</dbReference>
<dbReference type="PANTHER" id="PTHR43840:SF15">
    <property type="entry name" value="MITOCHONDRIAL METAL TRANSPORTER 1-RELATED"/>
    <property type="match status" value="1"/>
</dbReference>
<gene>
    <name evidence="10" type="ORF">H9819_07595</name>
</gene>
<comment type="subcellular location">
    <subcellularLocation>
        <location evidence="1">Membrane</location>
        <topology evidence="1">Multi-pass membrane protein</topology>
    </subcellularLocation>
</comment>
<reference evidence="10" key="2">
    <citation type="submission" date="2021-04" db="EMBL/GenBank/DDBJ databases">
        <authorList>
            <person name="Gilroy R."/>
        </authorList>
    </citation>
    <scope>NUCLEOTIDE SEQUENCE</scope>
    <source>
        <strain evidence="10">ChiHjej12B11-24981</strain>
    </source>
</reference>
<feature type="transmembrane region" description="Helical" evidence="7">
    <location>
        <begin position="87"/>
        <end position="105"/>
    </location>
</feature>
<evidence type="ECO:0000256" key="5">
    <source>
        <dbReference type="ARBA" id="ARBA00022989"/>
    </source>
</evidence>
<dbReference type="InterPro" id="IPR027469">
    <property type="entry name" value="Cation_efflux_TMD_sf"/>
</dbReference>
<name>A0A9D2CXL3_9BACE</name>
<dbReference type="InterPro" id="IPR050291">
    <property type="entry name" value="CDF_Transporter"/>
</dbReference>
<reference evidence="10" key="1">
    <citation type="journal article" date="2021" name="PeerJ">
        <title>Extensive microbial diversity within the chicken gut microbiome revealed by metagenomics and culture.</title>
        <authorList>
            <person name="Gilroy R."/>
            <person name="Ravi A."/>
            <person name="Getino M."/>
            <person name="Pursley I."/>
            <person name="Horton D.L."/>
            <person name="Alikhan N.F."/>
            <person name="Baker D."/>
            <person name="Gharbi K."/>
            <person name="Hall N."/>
            <person name="Watson M."/>
            <person name="Adriaenssens E.M."/>
            <person name="Foster-Nyarko E."/>
            <person name="Jarju S."/>
            <person name="Secka A."/>
            <person name="Antonio M."/>
            <person name="Oren A."/>
            <person name="Chaudhuri R.R."/>
            <person name="La Ragione R."/>
            <person name="Hildebrand F."/>
            <person name="Pallen M.J."/>
        </authorList>
    </citation>
    <scope>NUCLEOTIDE SEQUENCE</scope>
    <source>
        <strain evidence="10">ChiHjej12B11-24981</strain>
    </source>
</reference>
<evidence type="ECO:0000259" key="8">
    <source>
        <dbReference type="Pfam" id="PF01545"/>
    </source>
</evidence>
<feature type="transmembrane region" description="Helical" evidence="7">
    <location>
        <begin position="168"/>
        <end position="188"/>
    </location>
</feature>
<evidence type="ECO:0000259" key="9">
    <source>
        <dbReference type="Pfam" id="PF16916"/>
    </source>
</evidence>
<feature type="transmembrane region" description="Helical" evidence="7">
    <location>
        <begin position="194"/>
        <end position="212"/>
    </location>
</feature>
<dbReference type="Pfam" id="PF01545">
    <property type="entry name" value="Cation_efflux"/>
    <property type="match status" value="1"/>
</dbReference>
<keyword evidence="6 7" id="KW-0472">Membrane</keyword>